<evidence type="ECO:0000256" key="2">
    <source>
        <dbReference type="SAM" id="MobiDB-lite"/>
    </source>
</evidence>
<feature type="compositionally biased region" description="Pro residues" evidence="2">
    <location>
        <begin position="400"/>
        <end position="409"/>
    </location>
</feature>
<reference evidence="3 4" key="1">
    <citation type="journal article" date="2017" name="Int. J. Parasitol.">
        <title>The genome of the protozoan parasite Cystoisospora suis and a reverse vaccinology approach to identify vaccine candidates.</title>
        <authorList>
            <person name="Palmieri N."/>
            <person name="Shrestha A."/>
            <person name="Ruttkowski B."/>
            <person name="Beck T."/>
            <person name="Vogl C."/>
            <person name="Tomley F."/>
            <person name="Blake D.P."/>
            <person name="Joachim A."/>
        </authorList>
    </citation>
    <scope>NUCLEOTIDE SEQUENCE [LARGE SCALE GENOMIC DNA]</scope>
    <source>
        <strain evidence="3 4">Wien I</strain>
    </source>
</reference>
<evidence type="ECO:0000256" key="1">
    <source>
        <dbReference type="SAM" id="Coils"/>
    </source>
</evidence>
<feature type="coiled-coil region" evidence="1">
    <location>
        <begin position="108"/>
        <end position="135"/>
    </location>
</feature>
<feature type="compositionally biased region" description="Basic and acidic residues" evidence="2">
    <location>
        <begin position="225"/>
        <end position="242"/>
    </location>
</feature>
<feature type="region of interest" description="Disordered" evidence="2">
    <location>
        <begin position="1"/>
        <end position="22"/>
    </location>
</feature>
<dbReference type="CDD" id="cd09212">
    <property type="entry name" value="PUB"/>
    <property type="match status" value="1"/>
</dbReference>
<dbReference type="InterPro" id="IPR036339">
    <property type="entry name" value="PUB-like_dom_sf"/>
</dbReference>
<feature type="region of interest" description="Disordered" evidence="2">
    <location>
        <begin position="139"/>
        <end position="409"/>
    </location>
</feature>
<gene>
    <name evidence="3" type="ORF">CSUI_000144</name>
</gene>
<dbReference type="RefSeq" id="XP_067927647.1">
    <property type="nucleotide sequence ID" value="XM_068060378.1"/>
</dbReference>
<name>A0A2C6KPT4_9APIC</name>
<protein>
    <submittedName>
        <fullName evidence="3">Pub domain protein</fullName>
    </submittedName>
</protein>
<feature type="compositionally biased region" description="Low complexity" evidence="2">
    <location>
        <begin position="280"/>
        <end position="292"/>
    </location>
</feature>
<feature type="compositionally biased region" description="Low complexity" evidence="2">
    <location>
        <begin position="315"/>
        <end position="334"/>
    </location>
</feature>
<dbReference type="AlphaFoldDB" id="A0A2C6KPT4"/>
<feature type="compositionally biased region" description="Gly residues" evidence="2">
    <location>
        <begin position="251"/>
        <end position="261"/>
    </location>
</feature>
<feature type="compositionally biased region" description="Basic and acidic residues" evidence="2">
    <location>
        <begin position="359"/>
        <end position="369"/>
    </location>
</feature>
<comment type="caution">
    <text evidence="3">The sequence shown here is derived from an EMBL/GenBank/DDBJ whole genome shotgun (WGS) entry which is preliminary data.</text>
</comment>
<accession>A0A2C6KPT4</accession>
<keyword evidence="1" id="KW-0175">Coiled coil</keyword>
<dbReference type="Proteomes" id="UP000221165">
    <property type="component" value="Unassembled WGS sequence"/>
</dbReference>
<keyword evidence="4" id="KW-1185">Reference proteome</keyword>
<dbReference type="SUPFAM" id="SSF143503">
    <property type="entry name" value="PUG domain-like"/>
    <property type="match status" value="1"/>
</dbReference>
<evidence type="ECO:0000313" key="4">
    <source>
        <dbReference type="Proteomes" id="UP000221165"/>
    </source>
</evidence>
<dbReference type="GeneID" id="94423589"/>
<dbReference type="OrthoDB" id="331702at2759"/>
<dbReference type="EMBL" id="MIGC01000071">
    <property type="protein sequence ID" value="PHJ26001.1"/>
    <property type="molecule type" value="Genomic_DNA"/>
</dbReference>
<feature type="compositionally biased region" description="Low complexity" evidence="2">
    <location>
        <begin position="139"/>
        <end position="149"/>
    </location>
</feature>
<feature type="compositionally biased region" description="Low complexity" evidence="2">
    <location>
        <begin position="158"/>
        <end position="177"/>
    </location>
</feature>
<dbReference type="VEuPathDB" id="ToxoDB:CSUI_000144"/>
<dbReference type="Gene3D" id="1.20.58.2190">
    <property type="match status" value="1"/>
</dbReference>
<proteinExistence type="predicted"/>
<feature type="compositionally biased region" description="Polar residues" evidence="2">
    <location>
        <begin position="207"/>
        <end position="223"/>
    </location>
</feature>
<sequence length="409" mass="43140">MEEALRNILEDSPGGDKGGEGVSKADKIQALNLLIKIVANILSPPSSKTAIEMERYRCINSHSASLQQRLLRHGPAYEYLLIVMGFVRLSNPPVHPGVLQNPNQEYFYLSQNADLDDLNRNLQLLKQALARLQDDSYASLTSSSSPLSPGLHNHAALSLSSSSSSSPGDHANSSSSSFPKRETSGSGSGGDQQGTETGANLPMRGSRITTTSRAIRGSPGSTHTRNQEELRRLREQQRERFEQTSQQTEEGGPGGGGGGWFSSGSARNLLLGRRSQTEKSIPSSSSAQGPSHSGDKGGAQHESAAGGGPAGSVDTPTTTTMTPPTRRRTTLSGSRGRDGDSHGSHSGVSRFFRSLFTRNRSESRQRGDGEGGGGRSGGTTTRRGLGGGGGVSRMKTLKDLPPPPRRGGG</sequence>
<organism evidence="3 4">
    <name type="scientific">Cystoisospora suis</name>
    <dbReference type="NCBI Taxonomy" id="483139"/>
    <lineage>
        <taxon>Eukaryota</taxon>
        <taxon>Sar</taxon>
        <taxon>Alveolata</taxon>
        <taxon>Apicomplexa</taxon>
        <taxon>Conoidasida</taxon>
        <taxon>Coccidia</taxon>
        <taxon>Eucoccidiorida</taxon>
        <taxon>Eimeriorina</taxon>
        <taxon>Sarcocystidae</taxon>
        <taxon>Cystoisospora</taxon>
    </lineage>
</organism>
<evidence type="ECO:0000313" key="3">
    <source>
        <dbReference type="EMBL" id="PHJ26001.1"/>
    </source>
</evidence>